<name>A0A6G8ARM3_9ENTE</name>
<dbReference type="Proteomes" id="UP000501747">
    <property type="component" value="Chromosome"/>
</dbReference>
<proteinExistence type="predicted"/>
<sequence>MMEEDFIMRQIKLVGEGIAVLLKKDISQDTLGEIQREDGSFTSRYDLVLDYLNEGRINEAFLLINSLKYKMSYYDFEQTSSWFCRLLREYQTRNPEQLTEKTYLSYKEKLNDLL</sequence>
<keyword evidence="2" id="KW-1185">Reference proteome</keyword>
<evidence type="ECO:0000313" key="1">
    <source>
        <dbReference type="EMBL" id="QIL47640.1"/>
    </source>
</evidence>
<reference evidence="1 2" key="1">
    <citation type="submission" date="2020-03" db="EMBL/GenBank/DDBJ databases">
        <title>Vagococcus sp. nov., isolated from beetles.</title>
        <authorList>
            <person name="Hyun D.-W."/>
            <person name="Bae J.-W."/>
        </authorList>
    </citation>
    <scope>NUCLEOTIDE SEQUENCE [LARGE SCALE GENOMIC DNA]</scope>
    <source>
        <strain evidence="1 2">HDW17B</strain>
    </source>
</reference>
<dbReference type="AlphaFoldDB" id="A0A6G8ARM3"/>
<protein>
    <submittedName>
        <fullName evidence="1">Uncharacterized protein</fullName>
    </submittedName>
</protein>
<gene>
    <name evidence="1" type="ORF">G7082_03350</name>
</gene>
<dbReference type="KEGG" id="vhy:G7082_03350"/>
<evidence type="ECO:0000313" key="2">
    <source>
        <dbReference type="Proteomes" id="UP000501747"/>
    </source>
</evidence>
<organism evidence="1 2">
    <name type="scientific">Vagococcus hydrophili</name>
    <dbReference type="NCBI Taxonomy" id="2714947"/>
    <lineage>
        <taxon>Bacteria</taxon>
        <taxon>Bacillati</taxon>
        <taxon>Bacillota</taxon>
        <taxon>Bacilli</taxon>
        <taxon>Lactobacillales</taxon>
        <taxon>Enterococcaceae</taxon>
        <taxon>Vagococcus</taxon>
    </lineage>
</organism>
<dbReference type="RefSeq" id="WP_166033812.1">
    <property type="nucleotide sequence ID" value="NZ_CP049887.1"/>
</dbReference>
<accession>A0A6G8ARM3</accession>
<dbReference type="EMBL" id="CP049887">
    <property type="protein sequence ID" value="QIL47640.1"/>
    <property type="molecule type" value="Genomic_DNA"/>
</dbReference>
<dbReference type="Pfam" id="PF20092">
    <property type="entry name" value="DUF6483"/>
    <property type="match status" value="1"/>
</dbReference>
<dbReference type="InterPro" id="IPR045507">
    <property type="entry name" value="DUF6483"/>
</dbReference>